<dbReference type="PROSITE" id="PS50975">
    <property type="entry name" value="ATP_GRASP"/>
    <property type="match status" value="1"/>
</dbReference>
<evidence type="ECO:0000313" key="4">
    <source>
        <dbReference type="Proteomes" id="UP001057580"/>
    </source>
</evidence>
<keyword evidence="1" id="KW-0547">Nucleotide-binding</keyword>
<dbReference type="GeneID" id="74944691"/>
<protein>
    <submittedName>
        <fullName evidence="3">ATP-grasp domain-containing protein</fullName>
    </submittedName>
</protein>
<dbReference type="KEGG" id="ssai:N0B31_19675"/>
<dbReference type="EMBL" id="CP104003">
    <property type="protein sequence ID" value="UWM54324.1"/>
    <property type="molecule type" value="Genomic_DNA"/>
</dbReference>
<keyword evidence="1" id="KW-0067">ATP-binding</keyword>
<name>A0A9E7R2Z9_9EURY</name>
<keyword evidence="4" id="KW-1185">Reference proteome</keyword>
<dbReference type="GO" id="GO:0046872">
    <property type="term" value="F:metal ion binding"/>
    <property type="evidence" value="ECO:0007669"/>
    <property type="project" value="InterPro"/>
</dbReference>
<feature type="domain" description="ATP-grasp" evidence="2">
    <location>
        <begin position="129"/>
        <end position="329"/>
    </location>
</feature>
<accession>A0A9E7R2Z9</accession>
<dbReference type="Gene3D" id="3.40.50.20">
    <property type="match status" value="1"/>
</dbReference>
<dbReference type="SUPFAM" id="SSF56059">
    <property type="entry name" value="Glutathione synthetase ATP-binding domain-like"/>
    <property type="match status" value="1"/>
</dbReference>
<dbReference type="AlphaFoldDB" id="A0A9E7R2Z9"/>
<dbReference type="Pfam" id="PF15632">
    <property type="entry name" value="ATPgrasp_Ter"/>
    <property type="match status" value="1"/>
</dbReference>
<dbReference type="Gene3D" id="3.30.470.20">
    <property type="entry name" value="ATP-grasp fold, B domain"/>
    <property type="match status" value="1"/>
</dbReference>
<reference evidence="3" key="1">
    <citation type="submission" date="2022-09" db="EMBL/GenBank/DDBJ databases">
        <title>Diverse halophilic archaea isolated from saline environments.</title>
        <authorList>
            <person name="Cui H.-L."/>
        </authorList>
    </citation>
    <scope>NUCLEOTIDE SEQUENCE</scope>
    <source>
        <strain evidence="3">ZS-35-S2</strain>
    </source>
</reference>
<proteinExistence type="predicted"/>
<evidence type="ECO:0000256" key="1">
    <source>
        <dbReference type="PROSITE-ProRule" id="PRU00409"/>
    </source>
</evidence>
<sequence length="374" mass="40893">MSHDPRGRTTDRAVTVLLTGAGAPGASGIVESLRANDERPVHIVGVDADPDAYGFALVDDHETVPHGTDDDYLSRMVDVAERERADVVLPLTTAELEPLAANREAFDATVMVSEAPALAVANDKGRLYEFLANGEFASAPAFERVSTEDEFVAAVESLGYPDVPVCFKRPVASGMRGFRVLDPNTDRLTRLLSEKPTNAVTTLEEVRPVLASADEFPELVVMEYLPGPEYSVDVLGMGEEVGPVVPRERARTRAGISFEAVVEEREDLIREAAEICRGLGLEYNLNLQFRYDEEGEPKCIEINPRVSGTIVACVGAGVNLPYRGVKYALGEQPPPVDVAWGTRMTRYWQEVFRTPDGRPFHVGPDGRDLLPVTR</sequence>
<evidence type="ECO:0000313" key="3">
    <source>
        <dbReference type="EMBL" id="UWM54324.1"/>
    </source>
</evidence>
<gene>
    <name evidence="3" type="ORF">N0B31_19675</name>
</gene>
<organism evidence="3 4">
    <name type="scientific">Salinirubellus salinus</name>
    <dbReference type="NCBI Taxonomy" id="1364945"/>
    <lineage>
        <taxon>Archaea</taxon>
        <taxon>Methanobacteriati</taxon>
        <taxon>Methanobacteriota</taxon>
        <taxon>Stenosarchaea group</taxon>
        <taxon>Halobacteria</taxon>
        <taxon>Halobacteriales</taxon>
        <taxon>Natronomonadaceae</taxon>
        <taxon>Salinirubellus</taxon>
    </lineage>
</organism>
<evidence type="ECO:0000259" key="2">
    <source>
        <dbReference type="PROSITE" id="PS50975"/>
    </source>
</evidence>
<dbReference type="Pfam" id="PF21360">
    <property type="entry name" value="PylC-like_N"/>
    <property type="match status" value="1"/>
</dbReference>
<dbReference type="InterPro" id="IPR011761">
    <property type="entry name" value="ATP-grasp"/>
</dbReference>
<dbReference type="InterPro" id="IPR048764">
    <property type="entry name" value="PylC_N"/>
</dbReference>
<dbReference type="Proteomes" id="UP001057580">
    <property type="component" value="Chromosome"/>
</dbReference>
<dbReference type="RefSeq" id="WP_260593344.1">
    <property type="nucleotide sequence ID" value="NZ_CP104003.1"/>
</dbReference>
<dbReference type="GO" id="GO:0005524">
    <property type="term" value="F:ATP binding"/>
    <property type="evidence" value="ECO:0007669"/>
    <property type="project" value="UniProtKB-UniRule"/>
</dbReference>